<dbReference type="SUPFAM" id="SSF52402">
    <property type="entry name" value="Adenine nucleotide alpha hydrolases-like"/>
    <property type="match status" value="1"/>
</dbReference>
<evidence type="ECO:0000313" key="3">
    <source>
        <dbReference type="EMBL" id="QCI86972.1"/>
    </source>
</evidence>
<proteinExistence type="inferred from homology"/>
<dbReference type="InterPro" id="IPR014729">
    <property type="entry name" value="Rossmann-like_a/b/a_fold"/>
</dbReference>
<evidence type="ECO:0000256" key="2">
    <source>
        <dbReference type="PIRNR" id="PIRNR006276"/>
    </source>
</evidence>
<evidence type="ECO:0000256" key="1">
    <source>
        <dbReference type="ARBA" id="ARBA00008791"/>
    </source>
</evidence>
<organism evidence="3 4">
    <name type="scientific">Vagococcus zengguangii</name>
    <dbReference type="NCBI Taxonomy" id="2571750"/>
    <lineage>
        <taxon>Bacteria</taxon>
        <taxon>Bacillati</taxon>
        <taxon>Bacillota</taxon>
        <taxon>Bacilli</taxon>
        <taxon>Lactobacillales</taxon>
        <taxon>Enterococcaceae</taxon>
        <taxon>Vagococcus</taxon>
    </lineage>
</organism>
<protein>
    <recommendedName>
        <fullName evidence="2">Universal stress protein</fullName>
    </recommendedName>
</protein>
<dbReference type="Pfam" id="PF00582">
    <property type="entry name" value="Usp"/>
    <property type="match status" value="1"/>
</dbReference>
<reference evidence="3 4" key="1">
    <citation type="submission" date="2019-04" db="EMBL/GenBank/DDBJ databases">
        <title>Vagococcus sp. nov., isolated from faeces of yaks (Bos grunniens).</title>
        <authorList>
            <person name="Ge Y."/>
        </authorList>
    </citation>
    <scope>NUCLEOTIDE SEQUENCE [LARGE SCALE GENOMIC DNA]</scope>
    <source>
        <strain evidence="3 4">MN-17</strain>
    </source>
</reference>
<dbReference type="EMBL" id="CP039712">
    <property type="protein sequence ID" value="QCI86972.1"/>
    <property type="molecule type" value="Genomic_DNA"/>
</dbReference>
<evidence type="ECO:0000313" key="4">
    <source>
        <dbReference type="Proteomes" id="UP000298615"/>
    </source>
</evidence>
<dbReference type="RefSeq" id="WP_136953794.1">
    <property type="nucleotide sequence ID" value="NZ_CP039712.1"/>
</dbReference>
<dbReference type="PIRSF" id="PIRSF006276">
    <property type="entry name" value="UspA"/>
    <property type="match status" value="1"/>
</dbReference>
<dbReference type="GO" id="GO:0005737">
    <property type="term" value="C:cytoplasm"/>
    <property type="evidence" value="ECO:0007669"/>
    <property type="project" value="UniProtKB-SubCell"/>
</dbReference>
<dbReference type="OrthoDB" id="9789668at2"/>
<dbReference type="Proteomes" id="UP000298615">
    <property type="component" value="Chromosome"/>
</dbReference>
<dbReference type="PRINTS" id="PR01438">
    <property type="entry name" value="UNVRSLSTRESS"/>
</dbReference>
<gene>
    <name evidence="3" type="ORF">FA707_08330</name>
</gene>
<comment type="subcellular location">
    <subcellularLocation>
        <location evidence="2">Cytoplasm</location>
    </subcellularLocation>
</comment>
<dbReference type="InterPro" id="IPR006015">
    <property type="entry name" value="Universal_stress_UspA"/>
</dbReference>
<keyword evidence="4" id="KW-1185">Reference proteome</keyword>
<dbReference type="PANTHER" id="PTHR46268">
    <property type="entry name" value="STRESS RESPONSE PROTEIN NHAX"/>
    <property type="match status" value="1"/>
</dbReference>
<keyword evidence="2" id="KW-0963">Cytoplasm</keyword>
<dbReference type="KEGG" id="vao:FA707_08330"/>
<dbReference type="Gene3D" id="3.40.50.620">
    <property type="entry name" value="HUPs"/>
    <property type="match status" value="1"/>
</dbReference>
<name>A0A4D7CV18_9ENTE</name>
<dbReference type="InterPro" id="IPR006016">
    <property type="entry name" value="UspA"/>
</dbReference>
<comment type="similarity">
    <text evidence="1 2">Belongs to the universal stress protein A family.</text>
</comment>
<sequence length="145" mass="16003">MDGNQYKRILVAVDGTESSEKALKQGVDLAKKYHSELFIAHIIDTRAFQTLSSYDEETAQIASSMANQTLAEYAIEASKAGVQHVTTILRYGIPKKVLAYDLIAEHHIDLLLLGSSNLKTFEKLFLGSLSNYLAKHATCDVVTID</sequence>
<dbReference type="AlphaFoldDB" id="A0A4D7CV18"/>
<dbReference type="CDD" id="cd00293">
    <property type="entry name" value="USP-like"/>
    <property type="match status" value="1"/>
</dbReference>
<accession>A0A4D7CV18</accession>
<dbReference type="PANTHER" id="PTHR46268:SF6">
    <property type="entry name" value="UNIVERSAL STRESS PROTEIN UP12"/>
    <property type="match status" value="1"/>
</dbReference>